<dbReference type="EMBL" id="GL446268">
    <property type="protein sequence ID" value="EFN88187.1"/>
    <property type="molecule type" value="Genomic_DNA"/>
</dbReference>
<sequence length="233" mass="26917">MDRYTSTYRRDYTWPEVSCVRKPPPPQIAKREDARGIACVCMDPRKALEELLRICRKSYDCDGRPERPSKLHTVKDKQRSKPLAARCPDPCRKSRDEGSARVNADRLKTTYQVDYSDPAAARMTRRDKPSAVVEGDGQQLQCCLPINIIIQADFPPHRHPKISKIGKSPRGKACDFSQKSISRYEKKHEDDDKCLSLWKSKYRDSIDRMDHTIIKAELHDVKRNVVPMYITTN</sequence>
<reference evidence="2 3" key="1">
    <citation type="journal article" date="2010" name="Science">
        <title>Genomic comparison of the ants Camponotus floridanus and Harpegnathos saltator.</title>
        <authorList>
            <person name="Bonasio R."/>
            <person name="Zhang G."/>
            <person name="Ye C."/>
            <person name="Mutti N.S."/>
            <person name="Fang X."/>
            <person name="Qin N."/>
            <person name="Donahue G."/>
            <person name="Yang P."/>
            <person name="Li Q."/>
            <person name="Li C."/>
            <person name="Zhang P."/>
            <person name="Huang Z."/>
            <person name="Berger S.L."/>
            <person name="Reinberg D."/>
            <person name="Wang J."/>
            <person name="Liebig J."/>
        </authorList>
    </citation>
    <scope>NUCLEOTIDE SEQUENCE [LARGE SCALE GENOMIC DNA]</scope>
    <source>
        <strain evidence="2 3">R22 G/1</strain>
    </source>
</reference>
<dbReference type="OrthoDB" id="686784at2759"/>
<evidence type="ECO:0000313" key="2">
    <source>
        <dbReference type="EMBL" id="EFN88187.1"/>
    </source>
</evidence>
<dbReference type="Proteomes" id="UP000008237">
    <property type="component" value="Unassembled WGS sequence"/>
</dbReference>
<feature type="compositionally biased region" description="Basic and acidic residues" evidence="1">
    <location>
        <begin position="89"/>
        <end position="100"/>
    </location>
</feature>
<evidence type="ECO:0000256" key="1">
    <source>
        <dbReference type="SAM" id="MobiDB-lite"/>
    </source>
</evidence>
<dbReference type="OMA" id="SEYASCK"/>
<evidence type="ECO:0000313" key="3">
    <source>
        <dbReference type="Proteomes" id="UP000008237"/>
    </source>
</evidence>
<dbReference type="PhylomeDB" id="E2B802"/>
<gene>
    <name evidence="2" type="ORF">EAI_17251</name>
</gene>
<dbReference type="InParanoid" id="E2B802"/>
<name>E2B802_HARSA</name>
<feature type="region of interest" description="Disordered" evidence="1">
    <location>
        <begin position="76"/>
        <end position="100"/>
    </location>
</feature>
<accession>E2B802</accession>
<proteinExistence type="predicted"/>
<dbReference type="AlphaFoldDB" id="E2B802"/>
<keyword evidence="3" id="KW-1185">Reference proteome</keyword>
<protein>
    <submittedName>
        <fullName evidence="2">Uncharacterized protein</fullName>
    </submittedName>
</protein>
<organism evidence="3">
    <name type="scientific">Harpegnathos saltator</name>
    <name type="common">Jerdon's jumping ant</name>
    <dbReference type="NCBI Taxonomy" id="610380"/>
    <lineage>
        <taxon>Eukaryota</taxon>
        <taxon>Metazoa</taxon>
        <taxon>Ecdysozoa</taxon>
        <taxon>Arthropoda</taxon>
        <taxon>Hexapoda</taxon>
        <taxon>Insecta</taxon>
        <taxon>Pterygota</taxon>
        <taxon>Neoptera</taxon>
        <taxon>Endopterygota</taxon>
        <taxon>Hymenoptera</taxon>
        <taxon>Apocrita</taxon>
        <taxon>Aculeata</taxon>
        <taxon>Formicoidea</taxon>
        <taxon>Formicidae</taxon>
        <taxon>Ponerinae</taxon>
        <taxon>Ponerini</taxon>
        <taxon>Harpegnathos</taxon>
    </lineage>
</organism>